<dbReference type="InterPro" id="IPR007110">
    <property type="entry name" value="Ig-like_dom"/>
</dbReference>
<evidence type="ECO:0000259" key="1">
    <source>
        <dbReference type="PROSITE" id="PS50835"/>
    </source>
</evidence>
<keyword evidence="4" id="KW-1185">Reference proteome</keyword>
<dbReference type="CDD" id="cd00063">
    <property type="entry name" value="FN3"/>
    <property type="match status" value="1"/>
</dbReference>
<dbReference type="InterPro" id="IPR036179">
    <property type="entry name" value="Ig-like_dom_sf"/>
</dbReference>
<proteinExistence type="predicted"/>
<dbReference type="AlphaFoldDB" id="A0A9X0D3E4"/>
<dbReference type="InterPro" id="IPR036116">
    <property type="entry name" value="FN3_sf"/>
</dbReference>
<dbReference type="InterPro" id="IPR013098">
    <property type="entry name" value="Ig_I-set"/>
</dbReference>
<comment type="caution">
    <text evidence="3">The sequence shown here is derived from an EMBL/GenBank/DDBJ whole genome shotgun (WGS) entry which is preliminary data.</text>
</comment>
<dbReference type="PROSITE" id="PS50853">
    <property type="entry name" value="FN3"/>
    <property type="match status" value="1"/>
</dbReference>
<sequence length="226" mass="25442">MDNLSIRLDEDVRSLLVGRKNVLQCIVSGWPRPAVKWLMNGKELRNGDLNQTVSLEEEEIDGEQFSLSLHFSELNIRARHAVNFTCDAKNKYHTKRRDIQVSITCPPTLFKLTALSPRVESSEMDSKAPLPPTIVSSKVVKCGRAVKVEWSGLPPTAKSAISPITGYQVHLKSDSDDSNYLFNLSREERSHEFVGLKINAVYEVSLRGKNSKGFGLWTKEQLTIEE</sequence>
<evidence type="ECO:0000313" key="4">
    <source>
        <dbReference type="Proteomes" id="UP001163046"/>
    </source>
</evidence>
<dbReference type="OrthoDB" id="5985519at2759"/>
<dbReference type="InterPro" id="IPR013783">
    <property type="entry name" value="Ig-like_fold"/>
</dbReference>
<dbReference type="Pfam" id="PF00041">
    <property type="entry name" value="fn3"/>
    <property type="match status" value="1"/>
</dbReference>
<dbReference type="SUPFAM" id="SSF49265">
    <property type="entry name" value="Fibronectin type III"/>
    <property type="match status" value="1"/>
</dbReference>
<evidence type="ECO:0000259" key="2">
    <source>
        <dbReference type="PROSITE" id="PS50853"/>
    </source>
</evidence>
<dbReference type="Pfam" id="PF07679">
    <property type="entry name" value="I-set"/>
    <property type="match status" value="1"/>
</dbReference>
<dbReference type="Gene3D" id="2.60.40.10">
    <property type="entry name" value="Immunoglobulins"/>
    <property type="match status" value="2"/>
</dbReference>
<reference evidence="3" key="1">
    <citation type="submission" date="2023-01" db="EMBL/GenBank/DDBJ databases">
        <title>Genome assembly of the deep-sea coral Lophelia pertusa.</title>
        <authorList>
            <person name="Herrera S."/>
            <person name="Cordes E."/>
        </authorList>
    </citation>
    <scope>NUCLEOTIDE SEQUENCE</scope>
    <source>
        <strain evidence="3">USNM1676648</strain>
        <tissue evidence="3">Polyp</tissue>
    </source>
</reference>
<feature type="domain" description="Fibronectin type-III" evidence="2">
    <location>
        <begin position="131"/>
        <end position="226"/>
    </location>
</feature>
<dbReference type="InterPro" id="IPR003961">
    <property type="entry name" value="FN3_dom"/>
</dbReference>
<dbReference type="SUPFAM" id="SSF48726">
    <property type="entry name" value="Immunoglobulin"/>
    <property type="match status" value="1"/>
</dbReference>
<dbReference type="EMBL" id="MU825882">
    <property type="protein sequence ID" value="KAJ7385106.1"/>
    <property type="molecule type" value="Genomic_DNA"/>
</dbReference>
<organism evidence="3 4">
    <name type="scientific">Desmophyllum pertusum</name>
    <dbReference type="NCBI Taxonomy" id="174260"/>
    <lineage>
        <taxon>Eukaryota</taxon>
        <taxon>Metazoa</taxon>
        <taxon>Cnidaria</taxon>
        <taxon>Anthozoa</taxon>
        <taxon>Hexacorallia</taxon>
        <taxon>Scleractinia</taxon>
        <taxon>Caryophylliina</taxon>
        <taxon>Caryophylliidae</taxon>
        <taxon>Desmophyllum</taxon>
    </lineage>
</organism>
<dbReference type="CDD" id="cd00096">
    <property type="entry name" value="Ig"/>
    <property type="match status" value="1"/>
</dbReference>
<protein>
    <submittedName>
        <fullName evidence="3">Uncharacterized protein</fullName>
    </submittedName>
</protein>
<dbReference type="SMART" id="SM00060">
    <property type="entry name" value="FN3"/>
    <property type="match status" value="1"/>
</dbReference>
<gene>
    <name evidence="3" type="ORF">OS493_017474</name>
</gene>
<evidence type="ECO:0000313" key="3">
    <source>
        <dbReference type="EMBL" id="KAJ7385106.1"/>
    </source>
</evidence>
<feature type="domain" description="Ig-like" evidence="1">
    <location>
        <begin position="18"/>
        <end position="102"/>
    </location>
</feature>
<name>A0A9X0D3E4_9CNID</name>
<dbReference type="PROSITE" id="PS50835">
    <property type="entry name" value="IG_LIKE"/>
    <property type="match status" value="1"/>
</dbReference>
<dbReference type="Proteomes" id="UP001163046">
    <property type="component" value="Unassembled WGS sequence"/>
</dbReference>
<accession>A0A9X0D3E4</accession>